<keyword evidence="6 9" id="KW-0456">Lyase</keyword>
<protein>
    <submittedName>
        <fullName evidence="9">Aspartate 1-decarboxylase</fullName>
        <ecNumber evidence="9">4.1.1.11</ecNumber>
    </submittedName>
</protein>
<organism evidence="9">
    <name type="scientific">bioreactor metagenome</name>
    <dbReference type="NCBI Taxonomy" id="1076179"/>
    <lineage>
        <taxon>unclassified sequences</taxon>
        <taxon>metagenomes</taxon>
        <taxon>ecological metagenomes</taxon>
    </lineage>
</organism>
<name>A0A644WJN7_9ZZZZ</name>
<comment type="caution">
    <text evidence="9">The sequence shown here is derived from an EMBL/GenBank/DDBJ whole genome shotgun (WGS) entry which is preliminary data.</text>
</comment>
<evidence type="ECO:0000256" key="3">
    <source>
        <dbReference type="ARBA" id="ARBA00022793"/>
    </source>
</evidence>
<keyword evidence="3" id="KW-0210">Decarboxylase</keyword>
<dbReference type="CDD" id="cd06919">
    <property type="entry name" value="Asp_decarbox"/>
    <property type="match status" value="1"/>
</dbReference>
<dbReference type="EMBL" id="VSSQ01000999">
    <property type="protein sequence ID" value="MPM03990.1"/>
    <property type="molecule type" value="Genomic_DNA"/>
</dbReference>
<keyword evidence="8" id="KW-0670">Pyruvate</keyword>
<dbReference type="Pfam" id="PF02261">
    <property type="entry name" value="Asp_decarbox"/>
    <property type="match status" value="1"/>
</dbReference>
<dbReference type="HAMAP" id="MF_00446">
    <property type="entry name" value="PanD"/>
    <property type="match status" value="1"/>
</dbReference>
<keyword evidence="4" id="KW-0068">Autocatalytic cleavage</keyword>
<keyword evidence="1" id="KW-0963">Cytoplasm</keyword>
<evidence type="ECO:0000256" key="4">
    <source>
        <dbReference type="ARBA" id="ARBA00022813"/>
    </source>
</evidence>
<evidence type="ECO:0000256" key="2">
    <source>
        <dbReference type="ARBA" id="ARBA00022655"/>
    </source>
</evidence>
<dbReference type="InterPro" id="IPR009010">
    <property type="entry name" value="Asp_de-COase-like_dom_sf"/>
</dbReference>
<gene>
    <name evidence="9" type="primary">panD_12</name>
    <name evidence="9" type="ORF">SDC9_50257</name>
</gene>
<keyword evidence="7" id="KW-0704">Schiff base</keyword>
<sequence>MNIQVLKSKIHKATVTEADLYYTGSITIDENLMDAAGLIEFEKVHVLNINNGERLETYVIKGARDSGTICMNGPAARKVAPGDTVIIISYCSMDFDEAKKFRPSIIFPGKNNKL</sequence>
<dbReference type="PANTHER" id="PTHR21012:SF0">
    <property type="entry name" value="ASPARTATE 1-DECARBOXYLASE"/>
    <property type="match status" value="1"/>
</dbReference>
<accession>A0A644WJN7</accession>
<evidence type="ECO:0000256" key="5">
    <source>
        <dbReference type="ARBA" id="ARBA00023145"/>
    </source>
</evidence>
<dbReference type="InterPro" id="IPR003190">
    <property type="entry name" value="Asp_decarbox"/>
</dbReference>
<dbReference type="SUPFAM" id="SSF50692">
    <property type="entry name" value="ADC-like"/>
    <property type="match status" value="1"/>
</dbReference>
<dbReference type="EC" id="4.1.1.11" evidence="9"/>
<keyword evidence="2" id="KW-0566">Pantothenate biosynthesis</keyword>
<dbReference type="GO" id="GO:0004068">
    <property type="term" value="F:aspartate 1-decarboxylase activity"/>
    <property type="evidence" value="ECO:0007669"/>
    <property type="project" value="UniProtKB-EC"/>
</dbReference>
<evidence type="ECO:0000256" key="6">
    <source>
        <dbReference type="ARBA" id="ARBA00023239"/>
    </source>
</evidence>
<dbReference type="AlphaFoldDB" id="A0A644WJN7"/>
<keyword evidence="5" id="KW-0865">Zymogen</keyword>
<evidence type="ECO:0000256" key="7">
    <source>
        <dbReference type="ARBA" id="ARBA00023270"/>
    </source>
</evidence>
<dbReference type="NCBIfam" id="TIGR00223">
    <property type="entry name" value="panD"/>
    <property type="match status" value="1"/>
</dbReference>
<dbReference type="PIRSF" id="PIRSF006246">
    <property type="entry name" value="Asp_decarbox"/>
    <property type="match status" value="1"/>
</dbReference>
<proteinExistence type="inferred from homology"/>
<evidence type="ECO:0000256" key="1">
    <source>
        <dbReference type="ARBA" id="ARBA00022490"/>
    </source>
</evidence>
<evidence type="ECO:0000313" key="9">
    <source>
        <dbReference type="EMBL" id="MPM03990.1"/>
    </source>
</evidence>
<evidence type="ECO:0000256" key="8">
    <source>
        <dbReference type="ARBA" id="ARBA00023317"/>
    </source>
</evidence>
<reference evidence="9" key="1">
    <citation type="submission" date="2019-08" db="EMBL/GenBank/DDBJ databases">
        <authorList>
            <person name="Kucharzyk K."/>
            <person name="Murdoch R.W."/>
            <person name="Higgins S."/>
            <person name="Loffler F."/>
        </authorList>
    </citation>
    <scope>NUCLEOTIDE SEQUENCE</scope>
</reference>
<dbReference type="GO" id="GO:0005829">
    <property type="term" value="C:cytosol"/>
    <property type="evidence" value="ECO:0007669"/>
    <property type="project" value="TreeGrafter"/>
</dbReference>
<dbReference type="GO" id="GO:0006523">
    <property type="term" value="P:alanine biosynthetic process"/>
    <property type="evidence" value="ECO:0007669"/>
    <property type="project" value="InterPro"/>
</dbReference>
<dbReference type="Gene3D" id="2.40.40.20">
    <property type="match status" value="1"/>
</dbReference>
<dbReference type="GO" id="GO:0015940">
    <property type="term" value="P:pantothenate biosynthetic process"/>
    <property type="evidence" value="ECO:0007669"/>
    <property type="project" value="UniProtKB-KW"/>
</dbReference>
<dbReference type="PANTHER" id="PTHR21012">
    <property type="entry name" value="ASPARTATE 1-DECARBOXYLASE"/>
    <property type="match status" value="1"/>
</dbReference>